<dbReference type="Pfam" id="PF04268">
    <property type="entry name" value="SoxG"/>
    <property type="match status" value="1"/>
</dbReference>
<dbReference type="EMBL" id="CYRX01000010">
    <property type="protein sequence ID" value="CUH59482.1"/>
    <property type="molecule type" value="Genomic_DNA"/>
</dbReference>
<gene>
    <name evidence="1" type="ORF">THS5294_00768</name>
</gene>
<dbReference type="AlphaFoldDB" id="A0A0N7LT21"/>
<dbReference type="SUPFAM" id="SSF103025">
    <property type="entry name" value="Folate-binding domain"/>
    <property type="match status" value="1"/>
</dbReference>
<dbReference type="eggNOG" id="COG4583">
    <property type="taxonomic scope" value="Bacteria"/>
</dbReference>
<evidence type="ECO:0000313" key="2">
    <source>
        <dbReference type="Proteomes" id="UP000051298"/>
    </source>
</evidence>
<proteinExistence type="predicted"/>
<sequence length="183" mass="19132">MSNAMSVLEGAVSTGFVTVRDAGLTGMVSVRADLTDAATVAALSSCGITVPVVRQIVDGVAWMAPDELLLVTEYADAPALAQKVQAAMADTHALVHVVSDARAVLRVEGAGTKEALAKLCPVDLATLAPGEVRRTRLAQVAAAFWLEDAENAQIICFRSVADYVFGVLQMSARKGSEVGVFTR</sequence>
<dbReference type="Gene3D" id="3.30.70.1520">
    <property type="entry name" value="Heterotetrameric sarcosine oxidase"/>
    <property type="match status" value="1"/>
</dbReference>
<dbReference type="Gene3D" id="3.30.1360.120">
    <property type="entry name" value="Probable tRNA modification gtpase trme, domain 1"/>
    <property type="match status" value="1"/>
</dbReference>
<reference evidence="1 2" key="1">
    <citation type="submission" date="2015-09" db="EMBL/GenBank/DDBJ databases">
        <authorList>
            <consortium name="Swine Surveillance"/>
        </authorList>
    </citation>
    <scope>NUCLEOTIDE SEQUENCE [LARGE SCALE GENOMIC DNA]</scope>
    <source>
        <strain evidence="1 2">CECT 5294</strain>
    </source>
</reference>
<protein>
    <submittedName>
        <fullName evidence="1">Sarcosine oxidase, gamma subunit family</fullName>
    </submittedName>
</protein>
<accession>A0A0N7LT21</accession>
<dbReference type="STRING" id="266809.PM03_04175"/>
<evidence type="ECO:0000313" key="1">
    <source>
        <dbReference type="EMBL" id="CUH59482.1"/>
    </source>
</evidence>
<dbReference type="InterPro" id="IPR027266">
    <property type="entry name" value="TrmE/GcvT-like"/>
</dbReference>
<name>A0A0N7LT21_9RHOB</name>
<dbReference type="InterPro" id="IPR007375">
    <property type="entry name" value="SoxG"/>
</dbReference>
<dbReference type="RefSeq" id="WP_072936680.1">
    <property type="nucleotide sequence ID" value="NZ_CYRX01000010.1"/>
</dbReference>
<dbReference type="Proteomes" id="UP000051298">
    <property type="component" value="Unassembled WGS sequence"/>
</dbReference>
<organism evidence="1 2">
    <name type="scientific">Thalassobacter stenotrophicus</name>
    <dbReference type="NCBI Taxonomy" id="266809"/>
    <lineage>
        <taxon>Bacteria</taxon>
        <taxon>Pseudomonadati</taxon>
        <taxon>Pseudomonadota</taxon>
        <taxon>Alphaproteobacteria</taxon>
        <taxon>Rhodobacterales</taxon>
        <taxon>Roseobacteraceae</taxon>
        <taxon>Thalassobacter</taxon>
    </lineage>
</organism>